<evidence type="ECO:0000256" key="2">
    <source>
        <dbReference type="ARBA" id="ARBA00009121"/>
    </source>
</evidence>
<feature type="transmembrane region" description="Helical" evidence="12">
    <location>
        <begin position="728"/>
        <end position="749"/>
    </location>
</feature>
<evidence type="ECO:0000256" key="10">
    <source>
        <dbReference type="ARBA" id="ARBA00023295"/>
    </source>
</evidence>
<feature type="domain" description="GH18" evidence="15">
    <location>
        <begin position="52"/>
        <end position="426"/>
    </location>
</feature>
<name>A0A0V1KQB5_9BILA</name>
<feature type="transmembrane region" description="Helical" evidence="12">
    <location>
        <begin position="601"/>
        <end position="620"/>
    </location>
</feature>
<dbReference type="GO" id="GO:0006488">
    <property type="term" value="P:dolichol-linked oligosaccharide biosynthetic process"/>
    <property type="evidence" value="ECO:0007669"/>
    <property type="project" value="InterPro"/>
</dbReference>
<keyword evidence="10 11" id="KW-0326">Glycosidase</keyword>
<keyword evidence="17" id="KW-1185">Reference proteome</keyword>
<dbReference type="Gene3D" id="3.10.50.10">
    <property type="match status" value="1"/>
</dbReference>
<evidence type="ECO:0000256" key="12">
    <source>
        <dbReference type="SAM" id="Phobius"/>
    </source>
</evidence>
<dbReference type="GO" id="GO:0003975">
    <property type="term" value="F:UDP-N-acetylglucosamine-dolichyl-phosphate N-acetylglucosaminephosphotransferase activity"/>
    <property type="evidence" value="ECO:0007669"/>
    <property type="project" value="InterPro"/>
</dbReference>
<comment type="similarity">
    <text evidence="2">Belongs to the glycosyl hydrolase 18 family. Chitinase class II subfamily.</text>
</comment>
<evidence type="ECO:0000256" key="9">
    <source>
        <dbReference type="ARBA" id="ARBA00023157"/>
    </source>
</evidence>
<dbReference type="PROSITE" id="PS50940">
    <property type="entry name" value="CHIT_BIND_II"/>
    <property type="match status" value="2"/>
</dbReference>
<dbReference type="SUPFAM" id="SSF57625">
    <property type="entry name" value="Invertebrate chitin-binding proteins"/>
    <property type="match status" value="2"/>
</dbReference>
<keyword evidence="4" id="KW-0808">Transferase</keyword>
<keyword evidence="5 12" id="KW-0812">Transmembrane</keyword>
<feature type="transmembrane region" description="Helical" evidence="12">
    <location>
        <begin position="761"/>
        <end position="780"/>
    </location>
</feature>
<organism evidence="16 17">
    <name type="scientific">Trichinella nativa</name>
    <dbReference type="NCBI Taxonomy" id="6335"/>
    <lineage>
        <taxon>Eukaryota</taxon>
        <taxon>Metazoa</taxon>
        <taxon>Ecdysozoa</taxon>
        <taxon>Nematoda</taxon>
        <taxon>Enoplea</taxon>
        <taxon>Dorylaimia</taxon>
        <taxon>Trichinellida</taxon>
        <taxon>Trichinellidae</taxon>
        <taxon>Trichinella</taxon>
    </lineage>
</organism>
<dbReference type="PANTHER" id="PTHR11177:SF400">
    <property type="entry name" value="ENDOCHITINASE-RELATED"/>
    <property type="match status" value="1"/>
</dbReference>
<dbReference type="PANTHER" id="PTHR11177">
    <property type="entry name" value="CHITINASE"/>
    <property type="match status" value="1"/>
</dbReference>
<dbReference type="OrthoDB" id="10262326at2759"/>
<evidence type="ECO:0000313" key="17">
    <source>
        <dbReference type="Proteomes" id="UP000054721"/>
    </source>
</evidence>
<protein>
    <submittedName>
        <fullName evidence="16">Endochitinase</fullName>
    </submittedName>
</protein>
<dbReference type="InterPro" id="IPR011583">
    <property type="entry name" value="Chitinase_II/V-like_cat"/>
</dbReference>
<dbReference type="Proteomes" id="UP000054721">
    <property type="component" value="Unassembled WGS sequence"/>
</dbReference>
<dbReference type="EMBL" id="JYDW01000306">
    <property type="protein sequence ID" value="KRZ49560.1"/>
    <property type="molecule type" value="Genomic_DNA"/>
</dbReference>
<evidence type="ECO:0000256" key="11">
    <source>
        <dbReference type="RuleBase" id="RU000489"/>
    </source>
</evidence>
<dbReference type="InterPro" id="IPR017853">
    <property type="entry name" value="GH"/>
</dbReference>
<keyword evidence="9" id="KW-1015">Disulfide bond</keyword>
<dbReference type="Gene3D" id="3.20.20.80">
    <property type="entry name" value="Glycosidases"/>
    <property type="match status" value="1"/>
</dbReference>
<dbReference type="InterPro" id="IPR050314">
    <property type="entry name" value="Glycosyl_Hydrlase_18"/>
</dbReference>
<dbReference type="GO" id="GO:0008061">
    <property type="term" value="F:chitin binding"/>
    <property type="evidence" value="ECO:0007669"/>
    <property type="project" value="UniProtKB-KW"/>
</dbReference>
<sequence length="885" mass="100568">MFPTVEKNALVLIIHTILLCTYEFNPSVSTKALGNKYAVFSVGSKSAKTCQYIRGCYFTNWAQYRTGDASYMPEHYQPGLCTHIFFAFAKFTDNFIVATTEHNDIQSDNSGLYQRVNKLKQQDPNLKTLLSVGGYGFGIQKFQQLARNQYARSKFVNSLKEFLRRFNFDGVDLDWEYPTSADYSHFIILVKDIADAFHYESVTTGKPKLLLTAAVTGNEQTAADGYNVQAMARYFDFVNVMTYDFHGGWEMQTGINSPLYRYSAAVEWAKQWNVADAAEAWFKMGMPREKIVIGFATYGRGWNLPIGNTDHGIRVGTRAVGPATATTLVQQTGVAAFYELCEMLENGARRFWDDESKTPYLVHDGKWYSYDDPDSYSEKLTWLQNQGYGGAFVWSLDFDDFQGKCTLTNNEKYPLIKMFNQLLCANAPQSNQTSTRRPLTTFPSTGNNDMLINGSDFDEDTDEKLFENFTDKACYNKPPGFWPDPKNCAEFFLCLDNGIYKMKCPANLHFDPLWRHCTLPELSGCRRIPKTEPTPTTTTLADKRFTSRTTAQPSKGTLFVCDADGFFSNPTNCTQFYRCVGGVAFKFTCPQGLQFNQRHNLVEFLSGILSICCMVFLGFADDVLDLRWRHKLLLPTVASLPLLMVYAATYNSTSIVIPLQLQPWFGKVLNIGVLYYVYIGMVAVFCTNAINIYAGINGLEVGQSVIIAISILIFNIVQLVRLEQECRYHMFSIYFLLPYIATSLVLLRFNWYPASVFVGDTFCYFSGMLFAVLILLLYFFRFDSASNTLTCSVTSFRCDQLNFLGKHVMRLYTALGLVSTKVQLVDGVETVTCNNFTLINLLLKFYGPTHEKVLVVRLLIIQVLCNIFAFFLRFYMAKLFFNVVE</sequence>
<reference evidence="16 17" key="1">
    <citation type="submission" date="2015-05" db="EMBL/GenBank/DDBJ databases">
        <title>Evolution of Trichinella species and genotypes.</title>
        <authorList>
            <person name="Korhonen P.K."/>
            <person name="Edoardo P."/>
            <person name="Giuseppe L.R."/>
            <person name="Gasser R.B."/>
        </authorList>
    </citation>
    <scope>NUCLEOTIDE SEQUENCE [LARGE SCALE GENOMIC DNA]</scope>
    <source>
        <strain evidence="16">ISS10</strain>
    </source>
</reference>
<dbReference type="GO" id="GO:0005975">
    <property type="term" value="P:carbohydrate metabolic process"/>
    <property type="evidence" value="ECO:0007669"/>
    <property type="project" value="InterPro"/>
</dbReference>
<evidence type="ECO:0000259" key="15">
    <source>
        <dbReference type="PROSITE" id="PS51910"/>
    </source>
</evidence>
<dbReference type="InterPro" id="IPR001579">
    <property type="entry name" value="Glyco_hydro_18_chit_AS"/>
</dbReference>
<dbReference type="SUPFAM" id="SSF54556">
    <property type="entry name" value="Chitinase insertion domain"/>
    <property type="match status" value="1"/>
</dbReference>
<gene>
    <name evidence="16" type="primary">cht-1</name>
    <name evidence="16" type="ORF">T02_10547</name>
</gene>
<feature type="transmembrane region" description="Helical" evidence="12">
    <location>
        <begin position="632"/>
        <end position="653"/>
    </location>
</feature>
<keyword evidence="7 12" id="KW-1133">Transmembrane helix</keyword>
<dbReference type="STRING" id="6335.A0A0V1KQB5"/>
<feature type="signal peptide" evidence="13">
    <location>
        <begin position="1"/>
        <end position="21"/>
    </location>
</feature>
<keyword evidence="8 12" id="KW-0472">Membrane</keyword>
<evidence type="ECO:0000256" key="1">
    <source>
        <dbReference type="ARBA" id="ARBA00004141"/>
    </source>
</evidence>
<feature type="domain" description="Chitin-binding type-2" evidence="14">
    <location>
        <begin position="558"/>
        <end position="612"/>
    </location>
</feature>
<feature type="chain" id="PRO_5006881186" evidence="13">
    <location>
        <begin position="22"/>
        <end position="885"/>
    </location>
</feature>
<evidence type="ECO:0000256" key="8">
    <source>
        <dbReference type="ARBA" id="ARBA00023136"/>
    </source>
</evidence>
<evidence type="ECO:0000256" key="13">
    <source>
        <dbReference type="SAM" id="SignalP"/>
    </source>
</evidence>
<dbReference type="GO" id="GO:0006032">
    <property type="term" value="P:chitin catabolic process"/>
    <property type="evidence" value="ECO:0007669"/>
    <property type="project" value="TreeGrafter"/>
</dbReference>
<dbReference type="Pfam" id="PF00953">
    <property type="entry name" value="Glycos_transf_4"/>
    <property type="match status" value="1"/>
</dbReference>
<dbReference type="GO" id="GO:0005576">
    <property type="term" value="C:extracellular region"/>
    <property type="evidence" value="ECO:0007669"/>
    <property type="project" value="InterPro"/>
</dbReference>
<dbReference type="Pfam" id="PF00704">
    <property type="entry name" value="Glyco_hydro_18"/>
    <property type="match status" value="1"/>
</dbReference>
<dbReference type="InterPro" id="IPR029070">
    <property type="entry name" value="Chitinase_insertion_sf"/>
</dbReference>
<evidence type="ECO:0000313" key="16">
    <source>
        <dbReference type="EMBL" id="KRZ49560.1"/>
    </source>
</evidence>
<dbReference type="PROSITE" id="PS51910">
    <property type="entry name" value="GH18_2"/>
    <property type="match status" value="1"/>
</dbReference>
<evidence type="ECO:0000256" key="4">
    <source>
        <dbReference type="ARBA" id="ARBA00022679"/>
    </source>
</evidence>
<dbReference type="CDD" id="cd06855">
    <property type="entry name" value="GT_GPT_euk"/>
    <property type="match status" value="1"/>
</dbReference>
<dbReference type="GO" id="GO:0016020">
    <property type="term" value="C:membrane"/>
    <property type="evidence" value="ECO:0007669"/>
    <property type="project" value="UniProtKB-SubCell"/>
</dbReference>
<keyword evidence="6 11" id="KW-0378">Hydrolase</keyword>
<comment type="caution">
    <text evidence="16">The sequence shown here is derived from an EMBL/GenBank/DDBJ whole genome shotgun (WGS) entry which is preliminary data.</text>
</comment>
<dbReference type="FunFam" id="3.10.50.10:FF:000008">
    <property type="entry name" value="Chitinase 11"/>
    <property type="match status" value="1"/>
</dbReference>
<dbReference type="InterPro" id="IPR002557">
    <property type="entry name" value="Chitin-bd_dom"/>
</dbReference>
<dbReference type="InterPro" id="IPR001223">
    <property type="entry name" value="Glyco_hydro18_cat"/>
</dbReference>
<dbReference type="AlphaFoldDB" id="A0A0V1KQB5"/>
<dbReference type="SUPFAM" id="SSF51445">
    <property type="entry name" value="(Trans)glycosidases"/>
    <property type="match status" value="1"/>
</dbReference>
<dbReference type="Gene3D" id="2.170.140.10">
    <property type="entry name" value="Chitin binding domain"/>
    <property type="match status" value="2"/>
</dbReference>
<evidence type="ECO:0000256" key="6">
    <source>
        <dbReference type="ARBA" id="ARBA00022801"/>
    </source>
</evidence>
<dbReference type="InterPro" id="IPR000715">
    <property type="entry name" value="Glycosyl_transferase_4"/>
</dbReference>
<dbReference type="PROSITE" id="PS01095">
    <property type="entry name" value="GH18_1"/>
    <property type="match status" value="1"/>
</dbReference>
<feature type="transmembrane region" description="Helical" evidence="12">
    <location>
        <begin position="854"/>
        <end position="875"/>
    </location>
</feature>
<comment type="subcellular location">
    <subcellularLocation>
        <location evidence="1">Membrane</location>
        <topology evidence="1">Multi-pass membrane protein</topology>
    </subcellularLocation>
</comment>
<dbReference type="InterPro" id="IPR033895">
    <property type="entry name" value="GPT"/>
</dbReference>
<keyword evidence="13" id="KW-0732">Signal</keyword>
<evidence type="ECO:0000256" key="7">
    <source>
        <dbReference type="ARBA" id="ARBA00022989"/>
    </source>
</evidence>
<dbReference type="Pfam" id="PF01607">
    <property type="entry name" value="CBM_14"/>
    <property type="match status" value="2"/>
</dbReference>
<dbReference type="UniPathway" id="UPA00378"/>
<feature type="domain" description="Chitin-binding type-2" evidence="14">
    <location>
        <begin position="471"/>
        <end position="527"/>
    </location>
</feature>
<proteinExistence type="inferred from homology"/>
<keyword evidence="3" id="KW-0147">Chitin-binding</keyword>
<accession>A0A0V1KQB5</accession>
<dbReference type="GO" id="GO:0004568">
    <property type="term" value="F:chitinase activity"/>
    <property type="evidence" value="ECO:0007669"/>
    <property type="project" value="TreeGrafter"/>
</dbReference>
<feature type="transmembrane region" description="Helical" evidence="12">
    <location>
        <begin position="705"/>
        <end position="722"/>
    </location>
</feature>
<evidence type="ECO:0000256" key="3">
    <source>
        <dbReference type="ARBA" id="ARBA00022669"/>
    </source>
</evidence>
<dbReference type="SMART" id="SM00494">
    <property type="entry name" value="ChtBD2"/>
    <property type="match status" value="2"/>
</dbReference>
<dbReference type="SMART" id="SM00636">
    <property type="entry name" value="Glyco_18"/>
    <property type="match status" value="1"/>
</dbReference>
<evidence type="ECO:0000259" key="14">
    <source>
        <dbReference type="PROSITE" id="PS50940"/>
    </source>
</evidence>
<dbReference type="InterPro" id="IPR036508">
    <property type="entry name" value="Chitin-bd_dom_sf"/>
</dbReference>
<feature type="transmembrane region" description="Helical" evidence="12">
    <location>
        <begin position="673"/>
        <end position="693"/>
    </location>
</feature>
<evidence type="ECO:0000256" key="5">
    <source>
        <dbReference type="ARBA" id="ARBA00022692"/>
    </source>
</evidence>